<dbReference type="InterPro" id="IPR012338">
    <property type="entry name" value="Beta-lactam/transpept-like"/>
</dbReference>
<dbReference type="Gene3D" id="3.40.710.10">
    <property type="entry name" value="DD-peptidase/beta-lactamase superfamily"/>
    <property type="match status" value="1"/>
</dbReference>
<dbReference type="RefSeq" id="WP_345070466.1">
    <property type="nucleotide sequence ID" value="NZ_BAABDJ010000002.1"/>
</dbReference>
<dbReference type="InterPro" id="IPR001466">
    <property type="entry name" value="Beta-lactam-related"/>
</dbReference>
<dbReference type="EMBL" id="BAABDJ010000002">
    <property type="protein sequence ID" value="GAA3995616.1"/>
    <property type="molecule type" value="Genomic_DNA"/>
</dbReference>
<gene>
    <name evidence="2" type="ORF">GCM10022408_02700</name>
</gene>
<dbReference type="Proteomes" id="UP001500567">
    <property type="component" value="Unassembled WGS sequence"/>
</dbReference>
<accession>A0ABP7RCA1</accession>
<evidence type="ECO:0000313" key="3">
    <source>
        <dbReference type="Proteomes" id="UP001500567"/>
    </source>
</evidence>
<dbReference type="Pfam" id="PF00144">
    <property type="entry name" value="Beta-lactamase"/>
    <property type="match status" value="1"/>
</dbReference>
<protein>
    <recommendedName>
        <fullName evidence="1">Beta-lactamase-related domain-containing protein</fullName>
    </recommendedName>
</protein>
<comment type="caution">
    <text evidence="2">The sequence shown here is derived from an EMBL/GenBank/DDBJ whole genome shotgun (WGS) entry which is preliminary data.</text>
</comment>
<dbReference type="SUPFAM" id="SSF56601">
    <property type="entry name" value="beta-lactamase/transpeptidase-like"/>
    <property type="match status" value="1"/>
</dbReference>
<organism evidence="2 3">
    <name type="scientific">Hymenobacter fastidiosus</name>
    <dbReference type="NCBI Taxonomy" id="486264"/>
    <lineage>
        <taxon>Bacteria</taxon>
        <taxon>Pseudomonadati</taxon>
        <taxon>Bacteroidota</taxon>
        <taxon>Cytophagia</taxon>
        <taxon>Cytophagales</taxon>
        <taxon>Hymenobacteraceae</taxon>
        <taxon>Hymenobacter</taxon>
    </lineage>
</organism>
<feature type="domain" description="Beta-lactamase-related" evidence="1">
    <location>
        <begin position="2"/>
        <end position="253"/>
    </location>
</feature>
<evidence type="ECO:0000313" key="2">
    <source>
        <dbReference type="EMBL" id="GAA3995616.1"/>
    </source>
</evidence>
<reference evidence="3" key="1">
    <citation type="journal article" date="2019" name="Int. J. Syst. Evol. Microbiol.">
        <title>The Global Catalogue of Microorganisms (GCM) 10K type strain sequencing project: providing services to taxonomists for standard genome sequencing and annotation.</title>
        <authorList>
            <consortium name="The Broad Institute Genomics Platform"/>
            <consortium name="The Broad Institute Genome Sequencing Center for Infectious Disease"/>
            <person name="Wu L."/>
            <person name="Ma J."/>
        </authorList>
    </citation>
    <scope>NUCLEOTIDE SEQUENCE [LARGE SCALE GENOMIC DNA]</scope>
    <source>
        <strain evidence="3">JCM 17224</strain>
    </source>
</reference>
<dbReference type="PANTHER" id="PTHR43283:SF18">
    <property type="match status" value="1"/>
</dbReference>
<proteinExistence type="predicted"/>
<dbReference type="PANTHER" id="PTHR43283">
    <property type="entry name" value="BETA-LACTAMASE-RELATED"/>
    <property type="match status" value="1"/>
</dbReference>
<sequence>MLAYTALRLVDQGRLSLDKPLLTYYSYPRLLGQPRADRITARMVLGHTSGLPNWAQHPLAAGWKTSALPLKYAPDSCWNYSGEGYVFLQKTLEHITGKSFEALARQEVFGPLQMPNSSFGWQPRFAAHAAIGHDKAGKPTEIRRFAEPNGSFSLLTTAADYNQFLQALLRGQGLQPATARLLTTPANAANRGGQPVTPADAAIAWACGVGLTTTSRGPALWHWGDNGDFKGFFLAFPDTKESLLFFTNSANGLQLTDDLHGLVIGPGEYQPMQWLDAEK</sequence>
<dbReference type="InterPro" id="IPR050789">
    <property type="entry name" value="Diverse_Enzym_Activities"/>
</dbReference>
<evidence type="ECO:0000259" key="1">
    <source>
        <dbReference type="Pfam" id="PF00144"/>
    </source>
</evidence>
<keyword evidence="3" id="KW-1185">Reference proteome</keyword>
<name>A0ABP7RCA1_9BACT</name>